<dbReference type="AlphaFoldDB" id="A0A2G5CXG6"/>
<keyword evidence="3" id="KW-1185">Reference proteome</keyword>
<feature type="compositionally biased region" description="Basic residues" evidence="1">
    <location>
        <begin position="57"/>
        <end position="68"/>
    </location>
</feature>
<protein>
    <submittedName>
        <fullName evidence="2">Uncharacterized protein</fullName>
    </submittedName>
</protein>
<proteinExistence type="predicted"/>
<feature type="region of interest" description="Disordered" evidence="1">
    <location>
        <begin position="49"/>
        <end position="68"/>
    </location>
</feature>
<evidence type="ECO:0000313" key="3">
    <source>
        <dbReference type="Proteomes" id="UP000230069"/>
    </source>
</evidence>
<name>A0A2G5CXG6_AQUCA</name>
<accession>A0A2G5CXG6</accession>
<evidence type="ECO:0000256" key="1">
    <source>
        <dbReference type="SAM" id="MobiDB-lite"/>
    </source>
</evidence>
<gene>
    <name evidence="2" type="ORF">AQUCO_03400092v1</name>
</gene>
<organism evidence="2 3">
    <name type="scientific">Aquilegia coerulea</name>
    <name type="common">Rocky mountain columbine</name>
    <dbReference type="NCBI Taxonomy" id="218851"/>
    <lineage>
        <taxon>Eukaryota</taxon>
        <taxon>Viridiplantae</taxon>
        <taxon>Streptophyta</taxon>
        <taxon>Embryophyta</taxon>
        <taxon>Tracheophyta</taxon>
        <taxon>Spermatophyta</taxon>
        <taxon>Magnoliopsida</taxon>
        <taxon>Ranunculales</taxon>
        <taxon>Ranunculaceae</taxon>
        <taxon>Thalictroideae</taxon>
        <taxon>Aquilegia</taxon>
    </lineage>
</organism>
<sequence length="68" mass="7659">MLGMLDDRNYLYQATNNIRSAKNQDGHMGDHLAVYKPQEKSSSILELSGAPTNFHTTGKKLMGRKQIH</sequence>
<reference evidence="2 3" key="1">
    <citation type="submission" date="2017-09" db="EMBL/GenBank/DDBJ databases">
        <title>WGS assembly of Aquilegia coerulea Goldsmith.</title>
        <authorList>
            <person name="Hodges S."/>
            <person name="Kramer E."/>
            <person name="Nordborg M."/>
            <person name="Tomkins J."/>
            <person name="Borevitz J."/>
            <person name="Derieg N."/>
            <person name="Yan J."/>
            <person name="Mihaltcheva S."/>
            <person name="Hayes R.D."/>
            <person name="Rokhsar D."/>
        </authorList>
    </citation>
    <scope>NUCLEOTIDE SEQUENCE [LARGE SCALE GENOMIC DNA]</scope>
    <source>
        <strain evidence="3">cv. Goldsmith</strain>
    </source>
</reference>
<dbReference type="InParanoid" id="A0A2G5CXG6"/>
<dbReference type="Proteomes" id="UP000230069">
    <property type="component" value="Unassembled WGS sequence"/>
</dbReference>
<evidence type="ECO:0000313" key="2">
    <source>
        <dbReference type="EMBL" id="PIA35956.1"/>
    </source>
</evidence>
<dbReference type="EMBL" id="KZ305051">
    <property type="protein sequence ID" value="PIA35956.1"/>
    <property type="molecule type" value="Genomic_DNA"/>
</dbReference>